<name>A0A4Y2IZX7_ARAVE</name>
<dbReference type="Proteomes" id="UP000499080">
    <property type="component" value="Unassembled WGS sequence"/>
</dbReference>
<gene>
    <name evidence="1" type="ORF">AVEN_48629_1</name>
</gene>
<sequence>MGKQLSFVVKLSLEEMALRRVVVNLWTEADVLDTIEKLLFGLPFDEEDILYWNEIDQLKFEIMHSNQWREINEAVEAKVSELAISESLKKRMMHTVRPIGLEMLRWRLLFHEVHIGESGEVLYMHVPQLCWTSVGAVDFRKTAEWLVRLETLDVVKRFKLSCLYCLEDYISLLWEELPEAYKSRFNDLDDMYFIDTQTHLEFYWAYAVKGEESKLHYFVSRKVDNVSSLHKLAFEASARGGEKAATEYFLQKLTNEERDSFLFEIVCTVALGGCVSGVPKEKYSDVLCYLLCVMTPAEKVQILNRDPGNVLGCLLDWPWQDLFLDIADLTWTFLPKTSYCNVLSIISERIKHTGYYFPNVLQEFFLRSPSDFRKLFAFNFDAFFSPCSCVPETETLEVIFRNIDLGDKTELVSSSGFSKLLRLFVVRGEWHIVEVCLREVLLSKEDCERLRKSFLNCCGMIQFRDCSYDKSKFDRFYELLDRTEASAPFKARY</sequence>
<evidence type="ECO:0000313" key="1">
    <source>
        <dbReference type="EMBL" id="GBM82466.1"/>
    </source>
</evidence>
<dbReference type="AlphaFoldDB" id="A0A4Y2IZX7"/>
<evidence type="ECO:0000313" key="2">
    <source>
        <dbReference type="Proteomes" id="UP000499080"/>
    </source>
</evidence>
<reference evidence="1 2" key="1">
    <citation type="journal article" date="2019" name="Sci. Rep.">
        <title>Orb-weaving spider Araneus ventricosus genome elucidates the spidroin gene catalogue.</title>
        <authorList>
            <person name="Kono N."/>
            <person name="Nakamura H."/>
            <person name="Ohtoshi R."/>
            <person name="Moran D.A.P."/>
            <person name="Shinohara A."/>
            <person name="Yoshida Y."/>
            <person name="Fujiwara M."/>
            <person name="Mori M."/>
            <person name="Tomita M."/>
            <person name="Arakawa K."/>
        </authorList>
    </citation>
    <scope>NUCLEOTIDE SEQUENCE [LARGE SCALE GENOMIC DNA]</scope>
</reference>
<protein>
    <submittedName>
        <fullName evidence="1">Uncharacterized protein</fullName>
    </submittedName>
</protein>
<dbReference type="EMBL" id="BGPR01003012">
    <property type="protein sequence ID" value="GBM82466.1"/>
    <property type="molecule type" value="Genomic_DNA"/>
</dbReference>
<comment type="caution">
    <text evidence="1">The sequence shown here is derived from an EMBL/GenBank/DDBJ whole genome shotgun (WGS) entry which is preliminary data.</text>
</comment>
<keyword evidence="2" id="KW-1185">Reference proteome</keyword>
<organism evidence="1 2">
    <name type="scientific">Araneus ventricosus</name>
    <name type="common">Orbweaver spider</name>
    <name type="synonym">Epeira ventricosa</name>
    <dbReference type="NCBI Taxonomy" id="182803"/>
    <lineage>
        <taxon>Eukaryota</taxon>
        <taxon>Metazoa</taxon>
        <taxon>Ecdysozoa</taxon>
        <taxon>Arthropoda</taxon>
        <taxon>Chelicerata</taxon>
        <taxon>Arachnida</taxon>
        <taxon>Araneae</taxon>
        <taxon>Araneomorphae</taxon>
        <taxon>Entelegynae</taxon>
        <taxon>Araneoidea</taxon>
        <taxon>Araneidae</taxon>
        <taxon>Araneus</taxon>
    </lineage>
</organism>
<accession>A0A4Y2IZX7</accession>
<proteinExistence type="predicted"/>